<dbReference type="PROSITE" id="PS51766">
    <property type="entry name" value="DOCKERIN"/>
    <property type="match status" value="1"/>
</dbReference>
<reference evidence="4" key="2">
    <citation type="submission" date="2010-03" db="EMBL/GenBank/DDBJ databases">
        <authorList>
            <person name="Pajon A."/>
        </authorList>
    </citation>
    <scope>NUCLEOTIDE SEQUENCE</scope>
    <source>
        <strain evidence="4">Type strain: 18P13</strain>
    </source>
</reference>
<dbReference type="GO" id="GO:0005576">
    <property type="term" value="C:extracellular region"/>
    <property type="evidence" value="ECO:0007669"/>
    <property type="project" value="UniProtKB-SubCell"/>
</dbReference>
<accession>D4LDF6</accession>
<evidence type="ECO:0000313" key="4">
    <source>
        <dbReference type="EMBL" id="CBL17651.1"/>
    </source>
</evidence>
<dbReference type="Pfam" id="PF14200">
    <property type="entry name" value="RicinB_lectin_2"/>
    <property type="match status" value="2"/>
</dbReference>
<evidence type="ECO:0000256" key="2">
    <source>
        <dbReference type="RuleBase" id="RU361173"/>
    </source>
</evidence>
<dbReference type="GO" id="GO:0004553">
    <property type="term" value="F:hydrolase activity, hydrolyzing O-glycosyl compounds"/>
    <property type="evidence" value="ECO:0007669"/>
    <property type="project" value="InterPro"/>
</dbReference>
<keyword evidence="1 2" id="KW-0456">Lyase</keyword>
<reference evidence="4" key="1">
    <citation type="submission" date="2010-03" db="EMBL/GenBank/DDBJ databases">
        <title>The genome sequence of Ruminococcus sp. 18P13.</title>
        <authorList>
            <consortium name="metaHIT consortium -- http://www.metahit.eu/"/>
            <person name="Pajon A."/>
            <person name="Turner K."/>
            <person name="Parkhill J."/>
            <person name="Bernalier A."/>
        </authorList>
    </citation>
    <scope>NUCLEOTIDE SEQUENCE [LARGE SCALE GENOMIC DNA]</scope>
    <source>
        <strain evidence="4">Type strain: 18P13</strain>
    </source>
</reference>
<dbReference type="InterPro" id="IPR002105">
    <property type="entry name" value="Dockerin_1_rpt"/>
</dbReference>
<dbReference type="Proteomes" id="UP000007054">
    <property type="component" value="Chromosome"/>
</dbReference>
<protein>
    <submittedName>
        <fullName evidence="4">Pectate lyase</fullName>
    </submittedName>
</protein>
<dbReference type="Gene3D" id="2.80.10.50">
    <property type="match status" value="2"/>
</dbReference>
<keyword evidence="2" id="KW-0624">Polysaccharide degradation</keyword>
<proteinExistence type="inferred from homology"/>
<dbReference type="GO" id="GO:0016829">
    <property type="term" value="F:lyase activity"/>
    <property type="evidence" value="ECO:0007669"/>
    <property type="project" value="UniProtKB-KW"/>
</dbReference>
<dbReference type="STRING" id="213810.RUM_15600"/>
<dbReference type="HOGENOM" id="CLU_013475_0_0_9"/>
<dbReference type="InterPro" id="IPR012334">
    <property type="entry name" value="Pectin_lyas_fold"/>
</dbReference>
<dbReference type="SMART" id="SM00656">
    <property type="entry name" value="Amb_all"/>
    <property type="match status" value="1"/>
</dbReference>
<dbReference type="SUPFAM" id="SSF63446">
    <property type="entry name" value="Type I dockerin domain"/>
    <property type="match status" value="1"/>
</dbReference>
<dbReference type="KEGG" id="rch:RUM_15600"/>
<dbReference type="GO" id="GO:0000272">
    <property type="term" value="P:polysaccharide catabolic process"/>
    <property type="evidence" value="ECO:0007669"/>
    <property type="project" value="UniProtKB-KW"/>
</dbReference>
<keyword evidence="2" id="KW-0119">Carbohydrate metabolism</keyword>
<comment type="similarity">
    <text evidence="2">Belongs to the polysaccharide lyase 1 family.</text>
</comment>
<evidence type="ECO:0000313" key="5">
    <source>
        <dbReference type="Proteomes" id="UP000007054"/>
    </source>
</evidence>
<dbReference type="AlphaFoldDB" id="D4LDF6"/>
<dbReference type="Gene3D" id="2.160.20.10">
    <property type="entry name" value="Single-stranded right-handed beta-helix, Pectin lyase-like"/>
    <property type="match status" value="1"/>
</dbReference>
<dbReference type="InterPro" id="IPR036439">
    <property type="entry name" value="Dockerin_dom_sf"/>
</dbReference>
<dbReference type="SUPFAM" id="SSF50370">
    <property type="entry name" value="Ricin B-like lectins"/>
    <property type="match status" value="2"/>
</dbReference>
<dbReference type="Pfam" id="PF00544">
    <property type="entry name" value="Pectate_lyase_4"/>
    <property type="match status" value="1"/>
</dbReference>
<dbReference type="InterPro" id="IPR011050">
    <property type="entry name" value="Pectin_lyase_fold/virulence"/>
</dbReference>
<keyword evidence="2" id="KW-0964">Secreted</keyword>
<dbReference type="OrthoDB" id="9804686at2"/>
<dbReference type="EMBL" id="FP929052">
    <property type="protein sequence ID" value="CBL17651.1"/>
    <property type="molecule type" value="Genomic_DNA"/>
</dbReference>
<dbReference type="Pfam" id="PF00404">
    <property type="entry name" value="Dockerin_1"/>
    <property type="match status" value="1"/>
</dbReference>
<name>D4LDF6_RUMC1</name>
<comment type="subcellular location">
    <subcellularLocation>
        <location evidence="2">Secreted</location>
    </subcellularLocation>
</comment>
<organism evidence="4 5">
    <name type="scientific">Ruminococcus champanellensis (strain DSM 18848 / JCM 17042 / KCTC 15320 / 18P13)</name>
    <dbReference type="NCBI Taxonomy" id="213810"/>
    <lineage>
        <taxon>Bacteria</taxon>
        <taxon>Bacillati</taxon>
        <taxon>Bacillota</taxon>
        <taxon>Clostridia</taxon>
        <taxon>Eubacteriales</taxon>
        <taxon>Oscillospiraceae</taxon>
        <taxon>Ruminococcus</taxon>
    </lineage>
</organism>
<dbReference type="RefSeq" id="WP_015558557.1">
    <property type="nucleotide sequence ID" value="NC_021039.1"/>
</dbReference>
<dbReference type="GeneID" id="83157114"/>
<sequence>MNQHKRITSVLLAAAMTAGLFVQPGTLSGTAEAADASYPVQEFRMGVSDTDRNINLHSGETGDYLSTQTQNGTAAEKWYLHYVSAGVYEIVSAQTGCIITNENGLAVMSPDTDGANQRWKIVPIEQDFEGYDLYYKIVSNADNGAALTFRDGSNSIGVESYTGADAQKFRLDLNGLEGFAAVSKVNGKLKAGTIGGLLGETVIVKTAADLVSALDSTEPKTVVIGADIDLGSQDKTKQRIRDDKTIVGSFDSNTIYDSQLRNDDFYGADDRPSQNIVIRNVNWVARTLNNNGSGVILLQFYGVRNLWLDHNSFSATFGQNKDNEVGKFVWINTPAANWSDGKYNGYNPDYITASYNYFKNRYWTFAFGSQNKDTSRLHTTLMYNKWEQCSRRCPQYSNGYDHNYNNYHTVTDGSNSNKSSQVIGGEGSRVVNENCRFEGYAGNELDPDRNSAISFTESGSYTSDSPSGTPSAVSFKNLGSAWTVTDCYSYSLIAAYNTKGTDVKAFCNAYSGCFSSSQQIKYITDSDMSSFVEKACKSGFLRSVNVGNDPVGSLKTGAEMDTAHSFVIRNTGSQLYLSDGIQTAEETLFRFQTDQDGYYRIFDAELKSCLWVTDNSKDNAAIVRLHTYTGDEGELFKFVEQADGTYTIVSKLTRDASCLGVAAGSLETGAQVVQWSCDETPSQSWEVSIRIQPLTGVLMDAAVLDTAYDSSWSLEQALQTGSLVYGDRDVTYGEIPATLQGAEYLRPACDSKNIQGDLVQITAKADLVLYAALDTRVEQLPQWLEGWTKTEQVLDNSKQVIYALCCRTVQTGETVTLGSNGQVQGCVQYTVFAVQQGLSGDVNGDGQCTAADAVMLQKFLIRAGGLTNPTAADLSGDSVINGMDLVLLKRQLLVK</sequence>
<evidence type="ECO:0000256" key="1">
    <source>
        <dbReference type="ARBA" id="ARBA00023239"/>
    </source>
</evidence>
<keyword evidence="5" id="KW-1185">Reference proteome</keyword>
<dbReference type="InterPro" id="IPR002022">
    <property type="entry name" value="Pec_lyase"/>
</dbReference>
<dbReference type="InterPro" id="IPR035992">
    <property type="entry name" value="Ricin_B-like_lectins"/>
</dbReference>
<dbReference type="InterPro" id="IPR000772">
    <property type="entry name" value="Ricin_B_lectin"/>
</dbReference>
<dbReference type="CAZy" id="PL1">
    <property type="family name" value="Polysaccharide Lyase Family 1"/>
</dbReference>
<dbReference type="SUPFAM" id="SSF51126">
    <property type="entry name" value="Pectin lyase-like"/>
    <property type="match status" value="1"/>
</dbReference>
<evidence type="ECO:0000259" key="3">
    <source>
        <dbReference type="PROSITE" id="PS51766"/>
    </source>
</evidence>
<dbReference type="PROSITE" id="PS50231">
    <property type="entry name" value="RICIN_B_LECTIN"/>
    <property type="match status" value="2"/>
</dbReference>
<dbReference type="BioCyc" id="RCHA213810:RUM_RS12120-MONOMER"/>
<dbReference type="CDD" id="cd00161">
    <property type="entry name" value="beta-trefoil_Ricin-like"/>
    <property type="match status" value="2"/>
</dbReference>
<dbReference type="SMART" id="SM00458">
    <property type="entry name" value="RICIN"/>
    <property type="match status" value="2"/>
</dbReference>
<dbReference type="Gene3D" id="1.10.1330.10">
    <property type="entry name" value="Dockerin domain"/>
    <property type="match status" value="1"/>
</dbReference>
<dbReference type="PATRIC" id="fig|213810.4.peg.1459"/>
<gene>
    <name evidence="4" type="ordered locus">RUM_15600</name>
</gene>
<dbReference type="CDD" id="cd14256">
    <property type="entry name" value="Dockerin_I"/>
    <property type="match status" value="1"/>
</dbReference>
<feature type="domain" description="Dockerin" evidence="3">
    <location>
        <begin position="835"/>
        <end position="895"/>
    </location>
</feature>
<dbReference type="InterPro" id="IPR016134">
    <property type="entry name" value="Dockerin_dom"/>
</dbReference>